<dbReference type="AlphaFoldDB" id="A0A1M5S9T8"/>
<feature type="region of interest" description="Disordered" evidence="1">
    <location>
        <begin position="274"/>
        <end position="364"/>
    </location>
</feature>
<protein>
    <submittedName>
        <fullName evidence="3">Uncharacterized protein</fullName>
    </submittedName>
</protein>
<organism evidence="3 4">
    <name type="scientific">Chryseolinea serpens</name>
    <dbReference type="NCBI Taxonomy" id="947013"/>
    <lineage>
        <taxon>Bacteria</taxon>
        <taxon>Pseudomonadati</taxon>
        <taxon>Bacteroidota</taxon>
        <taxon>Cytophagia</taxon>
        <taxon>Cytophagales</taxon>
        <taxon>Fulvivirgaceae</taxon>
        <taxon>Chryseolinea</taxon>
    </lineage>
</organism>
<gene>
    <name evidence="3" type="ORF">SAMN04488109_3822</name>
</gene>
<sequence length="364" mass="40623">MKTTKIIFIIAYTLVAGVLPAQNSVAQDSTGLPGDNFSLEGALEMFKKAGSPEEFERMINTENNGVNNLDLNGDGDIDYIRVIDKRDGDNHAFVLQDAVSETENQDIAVVEVERKGNQNVVLQIVGDEDIYGEQLIVEPQATQSTPASQPAPAAAVTPPVVVNVWGWPAVQYVYGPSYVVWASPWVWGGWPLWWHPWRPWGWHRFYTYCSPYRPYYRVVNYHRVAYAHRMYSPMRSTSVIVRTRTAPAVTHYRYTRSVYHPSSSHYVNRTRTTADYGTHGRTRPTTYQGTNGRTRTATYQGTNGRTRTSTYQGTNGRTRSTTVHGTSGRSRTTVVHGGTGGRTHASTPHGTGGHSHSVRAPSHH</sequence>
<evidence type="ECO:0000313" key="4">
    <source>
        <dbReference type="Proteomes" id="UP000184212"/>
    </source>
</evidence>
<dbReference type="STRING" id="947013.SAMN04488109_3822"/>
<feature type="compositionally biased region" description="Polar residues" evidence="1">
    <location>
        <begin position="283"/>
        <end position="330"/>
    </location>
</feature>
<keyword evidence="2" id="KW-0732">Signal</keyword>
<evidence type="ECO:0000256" key="2">
    <source>
        <dbReference type="SAM" id="SignalP"/>
    </source>
</evidence>
<dbReference type="Proteomes" id="UP000184212">
    <property type="component" value="Unassembled WGS sequence"/>
</dbReference>
<dbReference type="EMBL" id="FQWQ01000002">
    <property type="protein sequence ID" value="SHH35210.1"/>
    <property type="molecule type" value="Genomic_DNA"/>
</dbReference>
<accession>A0A1M5S9T8</accession>
<feature type="signal peptide" evidence="2">
    <location>
        <begin position="1"/>
        <end position="21"/>
    </location>
</feature>
<feature type="chain" id="PRO_5012002505" evidence="2">
    <location>
        <begin position="22"/>
        <end position="364"/>
    </location>
</feature>
<proteinExistence type="predicted"/>
<keyword evidence="4" id="KW-1185">Reference proteome</keyword>
<name>A0A1M5S9T8_9BACT</name>
<dbReference type="RefSeq" id="WP_073136973.1">
    <property type="nucleotide sequence ID" value="NZ_FQWQ01000002.1"/>
</dbReference>
<evidence type="ECO:0000313" key="3">
    <source>
        <dbReference type="EMBL" id="SHH35210.1"/>
    </source>
</evidence>
<evidence type="ECO:0000256" key="1">
    <source>
        <dbReference type="SAM" id="MobiDB-lite"/>
    </source>
</evidence>
<reference evidence="3 4" key="1">
    <citation type="submission" date="2016-11" db="EMBL/GenBank/DDBJ databases">
        <authorList>
            <person name="Jaros S."/>
            <person name="Januszkiewicz K."/>
            <person name="Wedrychowicz H."/>
        </authorList>
    </citation>
    <scope>NUCLEOTIDE SEQUENCE [LARGE SCALE GENOMIC DNA]</scope>
    <source>
        <strain evidence="3 4">DSM 24574</strain>
    </source>
</reference>
<dbReference type="OrthoDB" id="939585at2"/>